<evidence type="ECO:0000313" key="1">
    <source>
        <dbReference type="EMBL" id="GFP87888.1"/>
    </source>
</evidence>
<dbReference type="AlphaFoldDB" id="A0A830BSI2"/>
<proteinExistence type="predicted"/>
<sequence>MGEAKLRSRGSRTLRIDKSPFANAEMDSSRRLTSFRCCAKPRLPLSSSPPVAGSMNMQTTVLGQLLTGTRKQVLIPQIPCPLLKLTLSFTSKRPTSCADKYETYRLQTDKFLERVLAVWPSKISGAQKAKLRRP</sequence>
<reference evidence="1" key="1">
    <citation type="submission" date="2020-07" db="EMBL/GenBank/DDBJ databases">
        <title>Ethylene signaling mediates host invasion by parasitic plants.</title>
        <authorList>
            <person name="Yoshida S."/>
        </authorList>
    </citation>
    <scope>NUCLEOTIDE SEQUENCE</scope>
    <source>
        <strain evidence="1">Okayama</strain>
    </source>
</reference>
<organism evidence="1 2">
    <name type="scientific">Phtheirospermum japonicum</name>
    <dbReference type="NCBI Taxonomy" id="374723"/>
    <lineage>
        <taxon>Eukaryota</taxon>
        <taxon>Viridiplantae</taxon>
        <taxon>Streptophyta</taxon>
        <taxon>Embryophyta</taxon>
        <taxon>Tracheophyta</taxon>
        <taxon>Spermatophyta</taxon>
        <taxon>Magnoliopsida</taxon>
        <taxon>eudicotyledons</taxon>
        <taxon>Gunneridae</taxon>
        <taxon>Pentapetalae</taxon>
        <taxon>asterids</taxon>
        <taxon>lamiids</taxon>
        <taxon>Lamiales</taxon>
        <taxon>Orobanchaceae</taxon>
        <taxon>Orobanchaceae incertae sedis</taxon>
        <taxon>Phtheirospermum</taxon>
    </lineage>
</organism>
<evidence type="ECO:0000313" key="2">
    <source>
        <dbReference type="Proteomes" id="UP000653305"/>
    </source>
</evidence>
<name>A0A830BSI2_9LAMI</name>
<keyword evidence="2" id="KW-1185">Reference proteome</keyword>
<dbReference type="EMBL" id="BMAC01000158">
    <property type="protein sequence ID" value="GFP87888.1"/>
    <property type="molecule type" value="Genomic_DNA"/>
</dbReference>
<accession>A0A830BSI2</accession>
<gene>
    <name evidence="1" type="ORF">PHJA_000932500</name>
</gene>
<comment type="caution">
    <text evidence="1">The sequence shown here is derived from an EMBL/GenBank/DDBJ whole genome shotgun (WGS) entry which is preliminary data.</text>
</comment>
<dbReference type="Proteomes" id="UP000653305">
    <property type="component" value="Unassembled WGS sequence"/>
</dbReference>
<protein>
    <submittedName>
        <fullName evidence="1">Agamous-like mads-box protein agl1</fullName>
    </submittedName>
</protein>